<dbReference type="PANTHER" id="PTHR39184:SF1">
    <property type="entry name" value="PBSX PHAGE TERMINASE LARGE SUBUNIT"/>
    <property type="match status" value="1"/>
</dbReference>
<evidence type="ECO:0000259" key="1">
    <source>
        <dbReference type="Pfam" id="PF04466"/>
    </source>
</evidence>
<dbReference type="NCBIfam" id="TIGR01547">
    <property type="entry name" value="phage_term_2"/>
    <property type="match status" value="1"/>
</dbReference>
<organism evidence="3">
    <name type="scientific">Siphoviridae sp. ctwDi18</name>
    <dbReference type="NCBI Taxonomy" id="2827970"/>
    <lineage>
        <taxon>Viruses</taxon>
        <taxon>Duplodnaviria</taxon>
        <taxon>Heunggongvirae</taxon>
        <taxon>Uroviricota</taxon>
        <taxon>Caudoviricetes</taxon>
    </lineage>
</organism>
<dbReference type="InterPro" id="IPR006437">
    <property type="entry name" value="Phage_terminase_lsu"/>
</dbReference>
<accession>A0A8S5TA66</accession>
<dbReference type="Pfam" id="PF17288">
    <property type="entry name" value="Terminase_3C"/>
    <property type="match status" value="1"/>
</dbReference>
<dbReference type="Gene3D" id="3.40.50.300">
    <property type="entry name" value="P-loop containing nucleotide triphosphate hydrolases"/>
    <property type="match status" value="1"/>
</dbReference>
<dbReference type="InterPro" id="IPR035412">
    <property type="entry name" value="Terminase_L_N"/>
</dbReference>
<feature type="domain" description="Phage terminase large subunit C-terminal" evidence="2">
    <location>
        <begin position="270"/>
        <end position="412"/>
    </location>
</feature>
<dbReference type="Pfam" id="PF04466">
    <property type="entry name" value="Terminase_3"/>
    <property type="match status" value="1"/>
</dbReference>
<evidence type="ECO:0000313" key="3">
    <source>
        <dbReference type="EMBL" id="DAF59871.1"/>
    </source>
</evidence>
<protein>
    <submittedName>
        <fullName evidence="3">Terminase large subunit</fullName>
    </submittedName>
</protein>
<dbReference type="Gene3D" id="3.30.420.280">
    <property type="match status" value="1"/>
</dbReference>
<feature type="domain" description="Phage terminase large subunit N-terminal" evidence="1">
    <location>
        <begin position="30"/>
        <end position="234"/>
    </location>
</feature>
<proteinExistence type="predicted"/>
<reference evidence="3" key="1">
    <citation type="journal article" date="2021" name="Proc. Natl. Acad. Sci. U.S.A.">
        <title>A Catalog of Tens of Thousands of Viruses from Human Metagenomes Reveals Hidden Associations with Chronic Diseases.</title>
        <authorList>
            <person name="Tisza M.J."/>
            <person name="Buck C.B."/>
        </authorList>
    </citation>
    <scope>NUCLEOTIDE SEQUENCE</scope>
    <source>
        <strain evidence="3">CtwDi18</strain>
    </source>
</reference>
<dbReference type="InterPro" id="IPR052380">
    <property type="entry name" value="Viral_DNA_packaging_terminase"/>
</dbReference>
<dbReference type="InterPro" id="IPR035413">
    <property type="entry name" value="Terminase_L_C"/>
</dbReference>
<name>A0A8S5TA66_9CAUD</name>
<dbReference type="PANTHER" id="PTHR39184">
    <property type="match status" value="1"/>
</dbReference>
<dbReference type="EMBL" id="BK032778">
    <property type="protein sequence ID" value="DAF59871.1"/>
    <property type="molecule type" value="Genomic_DNA"/>
</dbReference>
<sequence length="420" mass="48832">MKKIKGKSLTNCIGPAFYSIHNDIKNGKHTYYDLTGGRGSLKSSFVSVEIVHNMMKPENKKQHAVIYRKVGDTLETSVYAQIEWAIDKLGVSHLWKMTKSPMRAEYLPTGQRIIFKGLDKAQKSKSIKVPFGYIAYLWFEEFDEFAGEEEIRKVQQSVIRGGNNFIVFKSMNPPKSRNNWANDFIEKEKLRPDTLVSHTTYLQAPKEWLGKQFIDDAEWLKLVNPRAYEHEYMGIPVGNGTEVFDNLEIREITDKEIAKWDKLYRGVDWGWYPDPFHYGCMYYDKARMTLYIFEEFRTNKMKNSDTAQVLKDDFNVSRYDIVTCDSAEEKSVSDYRAYGINARPAEKGPGSVRYGMKWLQSLLKIVIDPRRCPATSDEFKKYEYELDKEGNPTSAYPDANNHSIDMTRYAMEPVWRRKGA</sequence>
<evidence type="ECO:0000259" key="2">
    <source>
        <dbReference type="Pfam" id="PF17288"/>
    </source>
</evidence>
<dbReference type="InterPro" id="IPR027417">
    <property type="entry name" value="P-loop_NTPase"/>
</dbReference>